<dbReference type="GO" id="GO:0051607">
    <property type="term" value="P:defense response to virus"/>
    <property type="evidence" value="ECO:0007669"/>
    <property type="project" value="UniProtKB-KW"/>
</dbReference>
<evidence type="ECO:0000256" key="8">
    <source>
        <dbReference type="ARBA" id="ARBA00022840"/>
    </source>
</evidence>
<dbReference type="InterPro" id="IPR006674">
    <property type="entry name" value="HD_domain"/>
</dbReference>
<evidence type="ECO:0000256" key="3">
    <source>
        <dbReference type="ARBA" id="ARBA00022722"/>
    </source>
</evidence>
<keyword evidence="9" id="KW-0051">Antiviral defense</keyword>
<dbReference type="Gene3D" id="1.10.3210.30">
    <property type="match status" value="1"/>
</dbReference>
<dbReference type="SUPFAM" id="SSF52540">
    <property type="entry name" value="P-loop containing nucleoside triphosphate hydrolases"/>
    <property type="match status" value="1"/>
</dbReference>
<dbReference type="NCBIfam" id="TIGR01587">
    <property type="entry name" value="cas3_core"/>
    <property type="match status" value="1"/>
</dbReference>
<dbReference type="GO" id="GO:0004386">
    <property type="term" value="F:helicase activity"/>
    <property type="evidence" value="ECO:0007669"/>
    <property type="project" value="UniProtKB-KW"/>
</dbReference>
<evidence type="ECO:0000256" key="6">
    <source>
        <dbReference type="ARBA" id="ARBA00022801"/>
    </source>
</evidence>
<dbReference type="Proteomes" id="UP000255367">
    <property type="component" value="Unassembled WGS sequence"/>
</dbReference>
<keyword evidence="7 11" id="KW-0347">Helicase</keyword>
<dbReference type="OrthoDB" id="9810236at2"/>
<protein>
    <submittedName>
        <fullName evidence="11">Helicase Cas3</fullName>
    </submittedName>
</protein>
<evidence type="ECO:0000256" key="9">
    <source>
        <dbReference type="ARBA" id="ARBA00023118"/>
    </source>
</evidence>
<dbReference type="NCBIfam" id="TIGR01596">
    <property type="entry name" value="cas3_HD"/>
    <property type="match status" value="1"/>
</dbReference>
<dbReference type="AlphaFoldDB" id="A0A380NL13"/>
<feature type="domain" description="HD Cas3-type" evidence="10">
    <location>
        <begin position="12"/>
        <end position="231"/>
    </location>
</feature>
<dbReference type="GO" id="GO:0005524">
    <property type="term" value="F:ATP binding"/>
    <property type="evidence" value="ECO:0007669"/>
    <property type="project" value="UniProtKB-KW"/>
</dbReference>
<accession>A0A380NL13</accession>
<dbReference type="SUPFAM" id="SSF109604">
    <property type="entry name" value="HD-domain/PDEase-like"/>
    <property type="match status" value="1"/>
</dbReference>
<comment type="similarity">
    <text evidence="1">In the N-terminal section; belongs to the CRISPR-associated nuclease Cas3-HD family.</text>
</comment>
<dbReference type="CDD" id="cd17930">
    <property type="entry name" value="DEXHc_cas3"/>
    <property type="match status" value="1"/>
</dbReference>
<organism evidence="11 12">
    <name type="scientific">Veillonella criceti</name>
    <dbReference type="NCBI Taxonomy" id="103891"/>
    <lineage>
        <taxon>Bacteria</taxon>
        <taxon>Bacillati</taxon>
        <taxon>Bacillota</taxon>
        <taxon>Negativicutes</taxon>
        <taxon>Veillonellales</taxon>
        <taxon>Veillonellaceae</taxon>
        <taxon>Veillonella</taxon>
    </lineage>
</organism>
<dbReference type="RefSeq" id="WP_115310451.1">
    <property type="nucleotide sequence ID" value="NZ_UHIO01000001.1"/>
</dbReference>
<evidence type="ECO:0000313" key="11">
    <source>
        <dbReference type="EMBL" id="SUP43706.1"/>
    </source>
</evidence>
<dbReference type="GO" id="GO:0004518">
    <property type="term" value="F:nuclease activity"/>
    <property type="evidence" value="ECO:0007669"/>
    <property type="project" value="UniProtKB-KW"/>
</dbReference>
<keyword evidence="5" id="KW-0547">Nucleotide-binding</keyword>
<dbReference type="InterPro" id="IPR038257">
    <property type="entry name" value="CRISPR-assoc_Cas3_HD_sf"/>
</dbReference>
<keyword evidence="12" id="KW-1185">Reference proteome</keyword>
<evidence type="ECO:0000256" key="1">
    <source>
        <dbReference type="ARBA" id="ARBA00006847"/>
    </source>
</evidence>
<name>A0A380NL13_9FIRM</name>
<keyword evidence="8" id="KW-0067">ATP-binding</keyword>
<dbReference type="GO" id="GO:0016787">
    <property type="term" value="F:hydrolase activity"/>
    <property type="evidence" value="ECO:0007669"/>
    <property type="project" value="UniProtKB-KW"/>
</dbReference>
<evidence type="ECO:0000259" key="10">
    <source>
        <dbReference type="PROSITE" id="PS51643"/>
    </source>
</evidence>
<evidence type="ECO:0000256" key="2">
    <source>
        <dbReference type="ARBA" id="ARBA00009046"/>
    </source>
</evidence>
<gene>
    <name evidence="11" type="ORF">NCTC12020_01297</name>
</gene>
<dbReference type="Pfam" id="PF22590">
    <property type="entry name" value="Cas3-like_C_2"/>
    <property type="match status" value="1"/>
</dbReference>
<dbReference type="Pfam" id="PF04851">
    <property type="entry name" value="ResIII"/>
    <property type="match status" value="1"/>
</dbReference>
<dbReference type="InterPro" id="IPR006474">
    <property type="entry name" value="Helicase_Cas3_CRISPR-ass_core"/>
</dbReference>
<dbReference type="InterPro" id="IPR054712">
    <property type="entry name" value="Cas3-like_dom"/>
</dbReference>
<keyword evidence="3" id="KW-0540">Nuclease</keyword>
<evidence type="ECO:0000256" key="5">
    <source>
        <dbReference type="ARBA" id="ARBA00022741"/>
    </source>
</evidence>
<dbReference type="EMBL" id="UHIO01000001">
    <property type="protein sequence ID" value="SUP43706.1"/>
    <property type="molecule type" value="Genomic_DNA"/>
</dbReference>
<proteinExistence type="inferred from homology"/>
<reference evidence="11 12" key="1">
    <citation type="submission" date="2018-06" db="EMBL/GenBank/DDBJ databases">
        <authorList>
            <consortium name="Pathogen Informatics"/>
            <person name="Doyle S."/>
        </authorList>
    </citation>
    <scope>NUCLEOTIDE SEQUENCE [LARGE SCALE GENOMIC DNA]</scope>
    <source>
        <strain evidence="11 12">NCTC12020</strain>
    </source>
</reference>
<dbReference type="InterPro" id="IPR006935">
    <property type="entry name" value="Helicase/UvrB_N"/>
</dbReference>
<dbReference type="InterPro" id="IPR014001">
    <property type="entry name" value="Helicase_ATP-bd"/>
</dbReference>
<dbReference type="Gene3D" id="3.40.50.300">
    <property type="entry name" value="P-loop containing nucleotide triphosphate hydrolases"/>
    <property type="match status" value="2"/>
</dbReference>
<sequence length="912" mass="105318">MNMIVHANMYNKEVKTQYIFEHLQNCAEYSKKMGQEIGIPTMCFLVGLLHDSGKATTAFQSYINGETKGKVIHSNTGARYLKEVSQSVWKNGQEKQIVISKSEQRQRKLYLAIMQYAILAHHGLFDIFKDNSCKFIYRINEYQKNYGENKEEEQEFFTMLNDWLVENYHQTLEELFIQGYEEFAKWDALKEELLQEYDPKVNKVERTIAKATYEAYQARLILSILKESDIYDSANFGRDIMDKRYSKEETQTVWDELSQQITNFYKQLGAPSNELNRVRTALADEVLEKAVQCKQGNFKLDMPVGSGKTYAALRFAIENAKHFNKKRIFYTTAFLSVLEQNAQEIKDVLTARGTRADIESYILEHHSNIIDDYKEKTLGDEQVLENSYTEDEDYSYVNYLRESWEIPVVLTTIVQLSNTLFASRAASIRRFCKLINSTIIIDEIQSLPPEIIYNYNLMMNFLTKMAGVTLIHCTATPPGYDQSAVLSYPCIYGYRTFAKGTEVPLIELTSKENSTNEIFSRVEYRSLLGKNHQATLSTEGLINHLLERIQSEQSILVVVNTKKAVTTLYEALEVALIGSGQTEDISLYNLTTNQCAAHRLDYIVKIKSQLKALRKGESNQRLICISTKLIEAGVDVDFDVVYRSLIGIDSIIQSAGRCNREGKKQRKGLVYIMNYKEEKLSYLPLFQMARTATKSILDRIDIHNWIFNKEDSSFTMTNSINELLVAYNKELYRNLQNKDGDALKYEIKFKGNKIKLTMLDLLSTNQRIYDEFSQKTASEADLVRALLSGKKIRSKINPILKQSFRTAGDNFRLIDDNTVTVIVPYESEECSALLNKLYDILGQITTWSGDDIYKELRQVLRRLQRYTISIRRDMINDCTVSWELDKQICILQKQDYDGKKGFIKGEMETLIY</sequence>
<dbReference type="PROSITE" id="PS51643">
    <property type="entry name" value="HD_CAS3"/>
    <property type="match status" value="1"/>
</dbReference>
<dbReference type="InterPro" id="IPR027417">
    <property type="entry name" value="P-loop_NTPase"/>
</dbReference>
<comment type="similarity">
    <text evidence="2">In the central section; belongs to the CRISPR-associated helicase Cas3 family.</text>
</comment>
<keyword evidence="4" id="KW-0479">Metal-binding</keyword>
<dbReference type="Pfam" id="PF01966">
    <property type="entry name" value="HD"/>
    <property type="match status" value="1"/>
</dbReference>
<evidence type="ECO:0000256" key="4">
    <source>
        <dbReference type="ARBA" id="ARBA00022723"/>
    </source>
</evidence>
<dbReference type="GO" id="GO:0003677">
    <property type="term" value="F:DNA binding"/>
    <property type="evidence" value="ECO:0007669"/>
    <property type="project" value="InterPro"/>
</dbReference>
<evidence type="ECO:0000256" key="7">
    <source>
        <dbReference type="ARBA" id="ARBA00022806"/>
    </source>
</evidence>
<evidence type="ECO:0000313" key="12">
    <source>
        <dbReference type="Proteomes" id="UP000255367"/>
    </source>
</evidence>
<keyword evidence="6" id="KW-0378">Hydrolase</keyword>
<dbReference type="SMART" id="SM00487">
    <property type="entry name" value="DEXDc"/>
    <property type="match status" value="1"/>
</dbReference>
<dbReference type="CDD" id="cd09641">
    <property type="entry name" value="Cas3''_I"/>
    <property type="match status" value="1"/>
</dbReference>
<dbReference type="GO" id="GO:0046872">
    <property type="term" value="F:metal ion binding"/>
    <property type="evidence" value="ECO:0007669"/>
    <property type="project" value="UniProtKB-KW"/>
</dbReference>
<dbReference type="InterPro" id="IPR006483">
    <property type="entry name" value="CRISPR-assoc_Cas3_HD"/>
</dbReference>